<comment type="cofactor">
    <cofactor evidence="20 21">
        <name>Mg(2+)</name>
        <dbReference type="ChEBI" id="CHEBI:18420"/>
    </cofactor>
    <text evidence="20 21">Binds 1 Mg(2+) ion per subunit.</text>
</comment>
<accession>A0A7L2DYA0</accession>
<dbReference type="GO" id="GO:0045739">
    <property type="term" value="P:positive regulation of DNA repair"/>
    <property type="evidence" value="ECO:0007669"/>
    <property type="project" value="TreeGrafter"/>
</dbReference>
<dbReference type="InterPro" id="IPR038102">
    <property type="entry name" value="EYA_dom_sf"/>
</dbReference>
<dbReference type="GO" id="GO:0030154">
    <property type="term" value="P:cell differentiation"/>
    <property type="evidence" value="ECO:0007669"/>
    <property type="project" value="TreeGrafter"/>
</dbReference>
<evidence type="ECO:0000256" key="17">
    <source>
        <dbReference type="ARBA" id="ARBA00023242"/>
    </source>
</evidence>
<dbReference type="Pfam" id="PF00702">
    <property type="entry name" value="Hydrolase"/>
    <property type="match status" value="1"/>
</dbReference>
<dbReference type="GO" id="GO:0046872">
    <property type="term" value="F:metal ion binding"/>
    <property type="evidence" value="ECO:0007669"/>
    <property type="project" value="UniProtKB-KW"/>
</dbReference>
<dbReference type="EMBL" id="VWYI01011135">
    <property type="protein sequence ID" value="NXQ54639.1"/>
    <property type="molecule type" value="Genomic_DNA"/>
</dbReference>
<dbReference type="GO" id="GO:2001240">
    <property type="term" value="P:negative regulation of extrinsic apoptotic signaling pathway in absence of ligand"/>
    <property type="evidence" value="ECO:0007669"/>
    <property type="project" value="TreeGrafter"/>
</dbReference>
<evidence type="ECO:0000256" key="7">
    <source>
        <dbReference type="ARBA" id="ARBA00022723"/>
    </source>
</evidence>
<keyword evidence="13 21" id="KW-0805">Transcription regulation</keyword>
<dbReference type="Gene3D" id="3.40.50.12350">
    <property type="match status" value="1"/>
</dbReference>
<evidence type="ECO:0000256" key="4">
    <source>
        <dbReference type="ARBA" id="ARBA00022473"/>
    </source>
</evidence>
<evidence type="ECO:0000256" key="14">
    <source>
        <dbReference type="ARBA" id="ARBA00023159"/>
    </source>
</evidence>
<feature type="binding site" evidence="20">
    <location>
        <position position="312"/>
    </location>
    <ligand>
        <name>Mg(2+)</name>
        <dbReference type="ChEBI" id="CHEBI:18420"/>
    </ligand>
</feature>
<keyword evidence="14" id="KW-0010">Activator</keyword>
<evidence type="ECO:0000313" key="23">
    <source>
        <dbReference type="EMBL" id="NXQ54639.1"/>
    </source>
</evidence>
<keyword evidence="5" id="KW-0963">Cytoplasm</keyword>
<dbReference type="FunFam" id="3.40.50.12350:FF:000002">
    <property type="entry name" value="Eyes absent homolog"/>
    <property type="match status" value="1"/>
</dbReference>
<organism evidence="23 24">
    <name type="scientific">Anthoscopus minutus</name>
    <name type="common">Southern penduline-tit</name>
    <dbReference type="NCBI Taxonomy" id="156561"/>
    <lineage>
        <taxon>Eukaryota</taxon>
        <taxon>Metazoa</taxon>
        <taxon>Chordata</taxon>
        <taxon>Craniata</taxon>
        <taxon>Vertebrata</taxon>
        <taxon>Euteleostomi</taxon>
        <taxon>Archelosauria</taxon>
        <taxon>Archosauria</taxon>
        <taxon>Dinosauria</taxon>
        <taxon>Saurischia</taxon>
        <taxon>Theropoda</taxon>
        <taxon>Coelurosauria</taxon>
        <taxon>Aves</taxon>
        <taxon>Neognathae</taxon>
        <taxon>Neoaves</taxon>
        <taxon>Telluraves</taxon>
        <taxon>Australaves</taxon>
        <taxon>Passeriformes</taxon>
        <taxon>Paridae</taxon>
        <taxon>Anthoscopus</taxon>
    </lineage>
</organism>
<sequence>MEEPQDLPEQPVKKAKMQESREQSLSHVSSTEVSDQKTESSNLGSNLPMSSEIMTCTDYIPRSSNDYTSQMYSAKPYAHILSVPVSETMSPYPGQPQFQALQQSQPYTIYPQTTQTYGLPPFGALWPGMKPESGLIQTPSTSQHSVLTCTTGLTTSQPSPAHYSYSIEASTTNASPVSTTSTVVNISTSAVASISQEYPTYTILGQSQYQSCYPSSGFGVVPPADSSTESLALATTTYPEEKPSALVPARTVQRPSSGDASTSPLLPRATASKELDEQARKNIPGKNRGKRKADTSSSQDSELERVFLWDLDETIIIFHSLLTGSYAQKYGKDPTLVIGSGLSMEEMIFEVADTHLFFNDLEECDQVHIEDVASDDNGQDLSNYNFSTDGFSGSGSNANHSSSVGVQGVDWMRKLAFRYRRVREIYNKYKTNVGGLLSPQKREALQRLRTDIEVLTDSWLETALKSLLLIQSRKNCENILITTTQLMPALAKVLLYGLGEVFPIENIYSATKIGKESCFERIVSRFGKKVTYVVIGDGRDEEVAAKQHNMPFWRITNHADLVSLHQALELDFL</sequence>
<proteinExistence type="inferred from homology"/>
<dbReference type="GO" id="GO:0006281">
    <property type="term" value="P:DNA repair"/>
    <property type="evidence" value="ECO:0007669"/>
    <property type="project" value="UniProtKB-KW"/>
</dbReference>
<evidence type="ECO:0000256" key="11">
    <source>
        <dbReference type="ARBA" id="ARBA00022853"/>
    </source>
</evidence>
<keyword evidence="12 21" id="KW-0904">Protein phosphatase</keyword>
<evidence type="ECO:0000256" key="15">
    <source>
        <dbReference type="ARBA" id="ARBA00023163"/>
    </source>
</evidence>
<evidence type="ECO:0000256" key="22">
    <source>
        <dbReference type="SAM" id="MobiDB-lite"/>
    </source>
</evidence>
<dbReference type="SFLD" id="SFLDS00003">
    <property type="entry name" value="Haloacid_Dehalogenase"/>
    <property type="match status" value="1"/>
</dbReference>
<evidence type="ECO:0000256" key="3">
    <source>
        <dbReference type="ARBA" id="ARBA00010501"/>
    </source>
</evidence>
<dbReference type="Proteomes" id="UP000554720">
    <property type="component" value="Unassembled WGS sequence"/>
</dbReference>
<feature type="region of interest" description="Disordered" evidence="22">
    <location>
        <begin position="1"/>
        <end position="49"/>
    </location>
</feature>
<evidence type="ECO:0000256" key="8">
    <source>
        <dbReference type="ARBA" id="ARBA00022763"/>
    </source>
</evidence>
<evidence type="ECO:0000256" key="12">
    <source>
        <dbReference type="ARBA" id="ARBA00022912"/>
    </source>
</evidence>
<protein>
    <recommendedName>
        <fullName evidence="21">Eyes absent homolog</fullName>
        <ecNumber evidence="21">3.1.3.48</ecNumber>
    </recommendedName>
</protein>
<dbReference type="SFLD" id="SFLDG01129">
    <property type="entry name" value="C1.5:_HAD__Beta-PGM__Phosphata"/>
    <property type="match status" value="1"/>
</dbReference>
<gene>
    <name evidence="23" type="primary">Eya3</name>
    <name evidence="23" type="ORF">ANTMIN_R03465</name>
</gene>
<keyword evidence="8" id="KW-0227">DNA damage</keyword>
<keyword evidence="15" id="KW-0804">Transcription</keyword>
<dbReference type="NCBIfam" id="TIGR01658">
    <property type="entry name" value="EYA-cons_domain"/>
    <property type="match status" value="1"/>
</dbReference>
<evidence type="ECO:0000256" key="2">
    <source>
        <dbReference type="ARBA" id="ARBA00004496"/>
    </source>
</evidence>
<evidence type="ECO:0000256" key="13">
    <source>
        <dbReference type="ARBA" id="ARBA00023015"/>
    </source>
</evidence>
<dbReference type="InterPro" id="IPR028472">
    <property type="entry name" value="EYA"/>
</dbReference>
<feature type="compositionally biased region" description="Basic and acidic residues" evidence="22">
    <location>
        <begin position="271"/>
        <end position="280"/>
    </location>
</feature>
<dbReference type="InterPro" id="IPR042577">
    <property type="entry name" value="EYA_dom_metazoan"/>
</dbReference>
<keyword evidence="11" id="KW-0156">Chromatin regulator</keyword>
<feature type="region of interest" description="Disordered" evidence="22">
    <location>
        <begin position="237"/>
        <end position="297"/>
    </location>
</feature>
<evidence type="ECO:0000256" key="5">
    <source>
        <dbReference type="ARBA" id="ARBA00022490"/>
    </source>
</evidence>
<keyword evidence="16" id="KW-0234">DNA repair</keyword>
<keyword evidence="17" id="KW-0539">Nucleus</keyword>
<evidence type="ECO:0000256" key="10">
    <source>
        <dbReference type="ARBA" id="ARBA00022842"/>
    </source>
</evidence>
<evidence type="ECO:0000256" key="21">
    <source>
        <dbReference type="RuleBase" id="RU362036"/>
    </source>
</evidence>
<dbReference type="OrthoDB" id="167668at2759"/>
<keyword evidence="4" id="KW-0217">Developmental protein</keyword>
<feature type="active site" description="Nucleophile" evidence="19">
    <location>
        <position position="310"/>
    </location>
</feature>
<dbReference type="CDD" id="cd02601">
    <property type="entry name" value="HAD_Eya"/>
    <property type="match status" value="1"/>
</dbReference>
<evidence type="ECO:0000256" key="16">
    <source>
        <dbReference type="ARBA" id="ARBA00023204"/>
    </source>
</evidence>
<keyword evidence="7 20" id="KW-0479">Metal-binding</keyword>
<feature type="binding site" evidence="20">
    <location>
        <position position="537"/>
    </location>
    <ligand>
        <name>Mg(2+)</name>
        <dbReference type="ChEBI" id="CHEBI:18420"/>
    </ligand>
</feature>
<feature type="non-terminal residue" evidence="23">
    <location>
        <position position="573"/>
    </location>
</feature>
<feature type="binding site" evidence="20">
    <location>
        <position position="310"/>
    </location>
    <ligand>
        <name>Mg(2+)</name>
        <dbReference type="ChEBI" id="CHEBI:18420"/>
    </ligand>
</feature>
<feature type="active site" description="Proton donor" evidence="19">
    <location>
        <position position="312"/>
    </location>
</feature>
<comment type="subcellular location">
    <subcellularLocation>
        <location evidence="2">Cytoplasm</location>
    </subcellularLocation>
    <subcellularLocation>
        <location evidence="1">Nucleus</location>
    </subcellularLocation>
</comment>
<evidence type="ECO:0000256" key="9">
    <source>
        <dbReference type="ARBA" id="ARBA00022801"/>
    </source>
</evidence>
<keyword evidence="6" id="KW-0597">Phosphoprotein</keyword>
<dbReference type="GO" id="GO:0006325">
    <property type="term" value="P:chromatin organization"/>
    <property type="evidence" value="ECO:0007669"/>
    <property type="project" value="UniProtKB-KW"/>
</dbReference>
<dbReference type="GO" id="GO:0005737">
    <property type="term" value="C:cytoplasm"/>
    <property type="evidence" value="ECO:0007669"/>
    <property type="project" value="UniProtKB-SubCell"/>
</dbReference>
<comment type="caution">
    <text evidence="23">The sequence shown here is derived from an EMBL/GenBank/DDBJ whole genome shotgun (WGS) entry which is preliminary data.</text>
</comment>
<dbReference type="EC" id="3.1.3.48" evidence="21"/>
<evidence type="ECO:0000256" key="18">
    <source>
        <dbReference type="ARBA" id="ARBA00051722"/>
    </source>
</evidence>
<name>A0A7L2DYA0_ANTMN</name>
<feature type="compositionally biased region" description="Polar residues" evidence="22">
    <location>
        <begin position="25"/>
        <end position="49"/>
    </location>
</feature>
<dbReference type="AlphaFoldDB" id="A0A7L2DYA0"/>
<dbReference type="InterPro" id="IPR006545">
    <property type="entry name" value="EYA_dom"/>
</dbReference>
<keyword evidence="24" id="KW-1185">Reference proteome</keyword>
<comment type="similarity">
    <text evidence="3 21">Belongs to the HAD-like hydrolase superfamily. EYA family.</text>
</comment>
<evidence type="ECO:0000256" key="19">
    <source>
        <dbReference type="PIRSR" id="PIRSR628472-1"/>
    </source>
</evidence>
<keyword evidence="10 20" id="KW-0460">Magnesium</keyword>
<dbReference type="GO" id="GO:0004725">
    <property type="term" value="F:protein tyrosine phosphatase activity"/>
    <property type="evidence" value="ECO:0007669"/>
    <property type="project" value="UniProtKB-EC"/>
</dbReference>
<dbReference type="PANTHER" id="PTHR10190">
    <property type="entry name" value="EYES ABSENT"/>
    <property type="match status" value="1"/>
</dbReference>
<comment type="catalytic activity">
    <reaction evidence="18 21">
        <text>O-phospho-L-tyrosyl-[protein] + H2O = L-tyrosyl-[protein] + phosphate</text>
        <dbReference type="Rhea" id="RHEA:10684"/>
        <dbReference type="Rhea" id="RHEA-COMP:10136"/>
        <dbReference type="Rhea" id="RHEA-COMP:20101"/>
        <dbReference type="ChEBI" id="CHEBI:15377"/>
        <dbReference type="ChEBI" id="CHEBI:43474"/>
        <dbReference type="ChEBI" id="CHEBI:46858"/>
        <dbReference type="ChEBI" id="CHEBI:61978"/>
        <dbReference type="EC" id="3.1.3.48"/>
    </reaction>
</comment>
<feature type="non-terminal residue" evidence="23">
    <location>
        <position position="1"/>
    </location>
</feature>
<reference evidence="23 24" key="1">
    <citation type="submission" date="2019-09" db="EMBL/GenBank/DDBJ databases">
        <title>Bird 10,000 Genomes (B10K) Project - Family phase.</title>
        <authorList>
            <person name="Zhang G."/>
        </authorList>
    </citation>
    <scope>NUCLEOTIDE SEQUENCE [LARGE SCALE GENOMIC DNA]</scope>
    <source>
        <strain evidence="23">B10K-DU-011-42</strain>
        <tissue evidence="23">Muscle</tissue>
    </source>
</reference>
<feature type="compositionally biased region" description="Polar residues" evidence="22">
    <location>
        <begin position="253"/>
        <end position="264"/>
    </location>
</feature>
<dbReference type="PANTHER" id="PTHR10190:SF5">
    <property type="entry name" value="EYES ABSENT HOMOLOG 3"/>
    <property type="match status" value="1"/>
</dbReference>
<evidence type="ECO:0000313" key="24">
    <source>
        <dbReference type="Proteomes" id="UP000554720"/>
    </source>
</evidence>
<dbReference type="GO" id="GO:0005634">
    <property type="term" value="C:nucleus"/>
    <property type="evidence" value="ECO:0007669"/>
    <property type="project" value="UniProtKB-SubCell"/>
</dbReference>
<evidence type="ECO:0000256" key="1">
    <source>
        <dbReference type="ARBA" id="ARBA00004123"/>
    </source>
</evidence>
<evidence type="ECO:0000256" key="6">
    <source>
        <dbReference type="ARBA" id="ARBA00022553"/>
    </source>
</evidence>
<evidence type="ECO:0000256" key="20">
    <source>
        <dbReference type="PIRSR" id="PIRSR628472-2"/>
    </source>
</evidence>
<keyword evidence="9 21" id="KW-0378">Hydrolase</keyword>